<proteinExistence type="predicted"/>
<evidence type="ECO:0000259" key="1">
    <source>
        <dbReference type="Pfam" id="PF08241"/>
    </source>
</evidence>
<sequence>MPTKTSVSKVNALLHPTLEEMYDPQSMIALVPIHADHKVADIGSGPGWLSIPIAKYLYMGTCYAIDVQKDMLKHVEAQGEAAKLGNIETVVSQENSVPMDDESLDGVVFSNVLNEANRPKTLIKEGARLLKKSGWMSIVEWLPIKGKPQVGPAASKRLAQENLRKAVEALGFTTLTSRQLTPHRYIIVARK</sequence>
<reference evidence="2" key="1">
    <citation type="submission" date="2018-05" db="EMBL/GenBank/DDBJ databases">
        <authorList>
            <person name="Lanie J.A."/>
            <person name="Ng W.-L."/>
            <person name="Kazmierczak K.M."/>
            <person name="Andrzejewski T.M."/>
            <person name="Davidsen T.M."/>
            <person name="Wayne K.J."/>
            <person name="Tettelin H."/>
            <person name="Glass J.I."/>
            <person name="Rusch D."/>
            <person name="Podicherti R."/>
            <person name="Tsui H.-C.T."/>
            <person name="Winkler M.E."/>
        </authorList>
    </citation>
    <scope>NUCLEOTIDE SEQUENCE</scope>
</reference>
<dbReference type="CDD" id="cd02440">
    <property type="entry name" value="AdoMet_MTases"/>
    <property type="match status" value="1"/>
</dbReference>
<dbReference type="SUPFAM" id="SSF53335">
    <property type="entry name" value="S-adenosyl-L-methionine-dependent methyltransferases"/>
    <property type="match status" value="1"/>
</dbReference>
<evidence type="ECO:0000313" key="2">
    <source>
        <dbReference type="EMBL" id="SUZ97049.1"/>
    </source>
</evidence>
<dbReference type="InterPro" id="IPR029063">
    <property type="entry name" value="SAM-dependent_MTases_sf"/>
</dbReference>
<dbReference type="Pfam" id="PF08241">
    <property type="entry name" value="Methyltransf_11"/>
    <property type="match status" value="1"/>
</dbReference>
<dbReference type="InterPro" id="IPR013216">
    <property type="entry name" value="Methyltransf_11"/>
</dbReference>
<name>A0A381S0Y6_9ZZZZ</name>
<gene>
    <name evidence="2" type="ORF">METZ01_LOCUS49903</name>
</gene>
<dbReference type="EMBL" id="UINC01002472">
    <property type="protein sequence ID" value="SUZ97049.1"/>
    <property type="molecule type" value="Genomic_DNA"/>
</dbReference>
<organism evidence="2">
    <name type="scientific">marine metagenome</name>
    <dbReference type="NCBI Taxonomy" id="408172"/>
    <lineage>
        <taxon>unclassified sequences</taxon>
        <taxon>metagenomes</taxon>
        <taxon>ecological metagenomes</taxon>
    </lineage>
</organism>
<dbReference type="GO" id="GO:0008757">
    <property type="term" value="F:S-adenosylmethionine-dependent methyltransferase activity"/>
    <property type="evidence" value="ECO:0007669"/>
    <property type="project" value="InterPro"/>
</dbReference>
<protein>
    <recommendedName>
        <fullName evidence="1">Methyltransferase type 11 domain-containing protein</fullName>
    </recommendedName>
</protein>
<accession>A0A381S0Y6</accession>
<dbReference type="Gene3D" id="3.40.50.150">
    <property type="entry name" value="Vaccinia Virus protein VP39"/>
    <property type="match status" value="1"/>
</dbReference>
<feature type="domain" description="Methyltransferase type 11" evidence="1">
    <location>
        <begin position="41"/>
        <end position="137"/>
    </location>
</feature>
<dbReference type="AlphaFoldDB" id="A0A381S0Y6"/>